<dbReference type="GO" id="GO:0008800">
    <property type="term" value="F:beta-lactamase activity"/>
    <property type="evidence" value="ECO:0007669"/>
    <property type="project" value="UniProtKB-EC"/>
</dbReference>
<proteinExistence type="inferred from homology"/>
<dbReference type="PANTHER" id="PTHR35333:SF3">
    <property type="entry name" value="BETA-LACTAMASE-TYPE TRANSPEPTIDASE FOLD CONTAINING PROTEIN"/>
    <property type="match status" value="1"/>
</dbReference>
<dbReference type="EMBL" id="JBHTIW010000004">
    <property type="protein sequence ID" value="MFD0919935.1"/>
    <property type="molecule type" value="Genomic_DNA"/>
</dbReference>
<comment type="catalytic activity">
    <reaction evidence="5">
        <text>a beta-lactam + H2O = a substituted beta-amino acid</text>
        <dbReference type="Rhea" id="RHEA:20401"/>
        <dbReference type="ChEBI" id="CHEBI:15377"/>
        <dbReference type="ChEBI" id="CHEBI:35627"/>
        <dbReference type="ChEBI" id="CHEBI:140347"/>
        <dbReference type="EC" id="3.5.2.6"/>
    </reaction>
</comment>
<dbReference type="SUPFAM" id="SSF56601">
    <property type="entry name" value="beta-lactamase/transpeptidase-like"/>
    <property type="match status" value="1"/>
</dbReference>
<dbReference type="NCBIfam" id="NF033103">
    <property type="entry name" value="bla_class_A"/>
    <property type="match status" value="1"/>
</dbReference>
<dbReference type="InterPro" id="IPR012338">
    <property type="entry name" value="Beta-lactam/transpept-like"/>
</dbReference>
<feature type="chain" id="PRO_5045260981" description="Beta-lactamase" evidence="6">
    <location>
        <begin position="20"/>
        <end position="304"/>
    </location>
</feature>
<evidence type="ECO:0000313" key="9">
    <source>
        <dbReference type="Proteomes" id="UP001597018"/>
    </source>
</evidence>
<evidence type="ECO:0000256" key="1">
    <source>
        <dbReference type="ARBA" id="ARBA00009009"/>
    </source>
</evidence>
<evidence type="ECO:0000256" key="2">
    <source>
        <dbReference type="ARBA" id="ARBA00012865"/>
    </source>
</evidence>
<sequence length="304" mass="32177">MPIPRHTLRAALAAATVLALTGCAPGDTATRPAAAGQQQALTADQGRNRAFEDLEGRFDARLGVYAVDTATGRQVAHRGDERFAYASTYKALAAAAVLQRNSIPSLDRTVRYDAHDLVAHSPITEKHVDTGMTLREIIDAALRYSDNTAGNLLFRELGGPAGFTAALRAIGDTTTHADRVETELNNTSPGDLRDTSTPRALATSLRAFALGTALPPDKQAILTEAMRGNTTGDTLIRAGAPAGWQVGDKSGGGDYATRNDIAVLWPPHREPVVVAITSDRRTADAKYDDQLIAQAASAALDALR</sequence>
<evidence type="ECO:0000256" key="4">
    <source>
        <dbReference type="ARBA" id="ARBA00023251"/>
    </source>
</evidence>
<comment type="caution">
    <text evidence="8">The sequence shown here is derived from an EMBL/GenBank/DDBJ whole genome shotgun (WGS) entry which is preliminary data.</text>
</comment>
<keyword evidence="6" id="KW-0732">Signal</keyword>
<protein>
    <recommendedName>
        <fullName evidence="2 5">Beta-lactamase</fullName>
        <ecNumber evidence="2 5">3.5.2.6</ecNumber>
    </recommendedName>
</protein>
<accession>A0ABW3FRS0</accession>
<dbReference type="PRINTS" id="PR00118">
    <property type="entry name" value="BLACTAMASEA"/>
</dbReference>
<evidence type="ECO:0000256" key="3">
    <source>
        <dbReference type="ARBA" id="ARBA00022801"/>
    </source>
</evidence>
<gene>
    <name evidence="8" type="primary">bla</name>
    <name evidence="8" type="ORF">ACFQ16_09280</name>
</gene>
<keyword evidence="4 5" id="KW-0046">Antibiotic resistance</keyword>
<evidence type="ECO:0000256" key="5">
    <source>
        <dbReference type="RuleBase" id="RU361140"/>
    </source>
</evidence>
<keyword evidence="9" id="KW-1185">Reference proteome</keyword>
<evidence type="ECO:0000313" key="8">
    <source>
        <dbReference type="EMBL" id="MFD0919935.1"/>
    </source>
</evidence>
<dbReference type="InterPro" id="IPR045155">
    <property type="entry name" value="Beta-lactam_cat"/>
</dbReference>
<dbReference type="Pfam" id="PF13354">
    <property type="entry name" value="Beta-lactamase2"/>
    <property type="match status" value="1"/>
</dbReference>
<dbReference type="Proteomes" id="UP001597018">
    <property type="component" value="Unassembled WGS sequence"/>
</dbReference>
<dbReference type="RefSeq" id="WP_263251958.1">
    <property type="nucleotide sequence ID" value="NZ_BAABLT010000052.1"/>
</dbReference>
<reference evidence="9" key="1">
    <citation type="journal article" date="2019" name="Int. J. Syst. Evol. Microbiol.">
        <title>The Global Catalogue of Microorganisms (GCM) 10K type strain sequencing project: providing services to taxonomists for standard genome sequencing and annotation.</title>
        <authorList>
            <consortium name="The Broad Institute Genomics Platform"/>
            <consortium name="The Broad Institute Genome Sequencing Center for Infectious Disease"/>
            <person name="Wu L."/>
            <person name="Ma J."/>
        </authorList>
    </citation>
    <scope>NUCLEOTIDE SEQUENCE [LARGE SCALE GENOMIC DNA]</scope>
    <source>
        <strain evidence="9">CCUG 56401</strain>
    </source>
</reference>
<comment type="similarity">
    <text evidence="1 5">Belongs to the class-A beta-lactamase family.</text>
</comment>
<feature type="signal peptide" evidence="6">
    <location>
        <begin position="1"/>
        <end position="19"/>
    </location>
</feature>
<feature type="domain" description="Beta-lactamase class A catalytic" evidence="7">
    <location>
        <begin position="63"/>
        <end position="276"/>
    </location>
</feature>
<evidence type="ECO:0000259" key="7">
    <source>
        <dbReference type="Pfam" id="PF13354"/>
    </source>
</evidence>
<dbReference type="PROSITE" id="PS51257">
    <property type="entry name" value="PROKAR_LIPOPROTEIN"/>
    <property type="match status" value="1"/>
</dbReference>
<dbReference type="InterPro" id="IPR023650">
    <property type="entry name" value="Beta-lactam_class-A_AS"/>
</dbReference>
<dbReference type="PROSITE" id="PS00146">
    <property type="entry name" value="BETA_LACTAMASE_A"/>
    <property type="match status" value="1"/>
</dbReference>
<dbReference type="Gene3D" id="3.40.710.10">
    <property type="entry name" value="DD-peptidase/beta-lactamase superfamily"/>
    <property type="match status" value="1"/>
</dbReference>
<dbReference type="EC" id="3.5.2.6" evidence="2 5"/>
<name>A0ABW3FRS0_9PSEU</name>
<keyword evidence="3 5" id="KW-0378">Hydrolase</keyword>
<evidence type="ECO:0000256" key="6">
    <source>
        <dbReference type="SAM" id="SignalP"/>
    </source>
</evidence>
<dbReference type="InterPro" id="IPR000871">
    <property type="entry name" value="Beta-lactam_class-A"/>
</dbReference>
<organism evidence="8 9">
    <name type="scientific">Saccharopolyspora rosea</name>
    <dbReference type="NCBI Taxonomy" id="524884"/>
    <lineage>
        <taxon>Bacteria</taxon>
        <taxon>Bacillati</taxon>
        <taxon>Actinomycetota</taxon>
        <taxon>Actinomycetes</taxon>
        <taxon>Pseudonocardiales</taxon>
        <taxon>Pseudonocardiaceae</taxon>
        <taxon>Saccharopolyspora</taxon>
    </lineage>
</organism>
<dbReference type="PANTHER" id="PTHR35333">
    <property type="entry name" value="BETA-LACTAMASE"/>
    <property type="match status" value="1"/>
</dbReference>